<organism evidence="4 5">
    <name type="scientific">Bugula neritina</name>
    <name type="common">Brown bryozoan</name>
    <name type="synonym">Sertularia neritina</name>
    <dbReference type="NCBI Taxonomy" id="10212"/>
    <lineage>
        <taxon>Eukaryota</taxon>
        <taxon>Metazoa</taxon>
        <taxon>Spiralia</taxon>
        <taxon>Lophotrochozoa</taxon>
        <taxon>Bryozoa</taxon>
        <taxon>Gymnolaemata</taxon>
        <taxon>Cheilostomatida</taxon>
        <taxon>Flustrina</taxon>
        <taxon>Buguloidea</taxon>
        <taxon>Bugulidae</taxon>
        <taxon>Bugula</taxon>
    </lineage>
</organism>
<comment type="similarity">
    <text evidence="1">Belongs to the ClpA/ClpB family. Torsin subfamily.</text>
</comment>
<dbReference type="Pfam" id="PF06309">
    <property type="entry name" value="Torsin"/>
    <property type="match status" value="1"/>
</dbReference>
<feature type="signal peptide" evidence="2">
    <location>
        <begin position="1"/>
        <end position="21"/>
    </location>
</feature>
<dbReference type="InterPro" id="IPR001270">
    <property type="entry name" value="ClpA/B"/>
</dbReference>
<feature type="chain" id="PRO_5029506739" evidence="2">
    <location>
        <begin position="22"/>
        <end position="341"/>
    </location>
</feature>
<dbReference type="InterPro" id="IPR010448">
    <property type="entry name" value="Torsin"/>
</dbReference>
<gene>
    <name evidence="4" type="ORF">EB796_002339</name>
</gene>
<dbReference type="PANTHER" id="PTHR10760:SF2">
    <property type="entry name" value="LD13476P-RELATED"/>
    <property type="match status" value="1"/>
</dbReference>
<evidence type="ECO:0000313" key="5">
    <source>
        <dbReference type="Proteomes" id="UP000593567"/>
    </source>
</evidence>
<sequence>MWLCAETAVLLLLLHGITIHALVDPLTAVASSLTVAGVSLLYKPIYCQFSECCDSKWLHTTAPNLRHSLETNVFGQHLAIDTVVKSINSHFKSKPSKALALSFQGWTGTGKNLVARLIAESLYENKAESGFVHWFSATRHFSRPEKKRYYQDQIRDWIEGNLTLCPNQLFIFDEIEKMPEGVLDALKPFVDFTVPVKGVEYRKAIYILLGNAGSKYLFDKTYQHFRSGGKRQDLRLRDTEATLWKESYYEQGGLRNSSLIKSHLISAHIPFLPLERSHVISCIHNEINSKNYSVSSHLTEITNQVLAELTFTPANELIYSTTGCKRVYEKVNLVIEDYAEE</sequence>
<dbReference type="AlphaFoldDB" id="A0A7J7KMJ3"/>
<evidence type="ECO:0000313" key="4">
    <source>
        <dbReference type="EMBL" id="KAF6039375.1"/>
    </source>
</evidence>
<dbReference type="GO" id="GO:0005524">
    <property type="term" value="F:ATP binding"/>
    <property type="evidence" value="ECO:0007669"/>
    <property type="project" value="InterPro"/>
</dbReference>
<evidence type="ECO:0000256" key="2">
    <source>
        <dbReference type="SAM" id="SignalP"/>
    </source>
</evidence>
<protein>
    <submittedName>
        <fullName evidence="4">TOR1A</fullName>
    </submittedName>
</protein>
<dbReference type="InterPro" id="IPR027417">
    <property type="entry name" value="P-loop_NTPase"/>
</dbReference>
<comment type="caution">
    <text evidence="4">The sequence shown here is derived from an EMBL/GenBank/DDBJ whole genome shotgun (WGS) entry which is preliminary data.</text>
</comment>
<reference evidence="4" key="1">
    <citation type="submission" date="2020-06" db="EMBL/GenBank/DDBJ databases">
        <title>Draft genome of Bugula neritina, a colonial animal packing powerful symbionts and potential medicines.</title>
        <authorList>
            <person name="Rayko M."/>
        </authorList>
    </citation>
    <scope>NUCLEOTIDE SEQUENCE [LARGE SCALE GENOMIC DNA]</scope>
    <source>
        <strain evidence="4">Kwan_BN1</strain>
    </source>
</reference>
<name>A0A7J7KMJ3_BUGNE</name>
<dbReference type="Gene3D" id="3.40.50.300">
    <property type="entry name" value="P-loop containing nucleotide triphosphate hydrolases"/>
    <property type="match status" value="1"/>
</dbReference>
<dbReference type="OrthoDB" id="19623at2759"/>
<evidence type="ECO:0000256" key="1">
    <source>
        <dbReference type="ARBA" id="ARBA00006235"/>
    </source>
</evidence>
<dbReference type="EMBL" id="VXIV02000272">
    <property type="protein sequence ID" value="KAF6039375.1"/>
    <property type="molecule type" value="Genomic_DNA"/>
</dbReference>
<dbReference type="GO" id="GO:0071218">
    <property type="term" value="P:cellular response to misfolded protein"/>
    <property type="evidence" value="ECO:0007669"/>
    <property type="project" value="TreeGrafter"/>
</dbReference>
<feature type="domain" description="Torsin-1A C-terminal" evidence="3">
    <location>
        <begin position="274"/>
        <end position="331"/>
    </location>
</feature>
<dbReference type="Pfam" id="PF21376">
    <property type="entry name" value="TOR1A_C"/>
    <property type="match status" value="1"/>
</dbReference>
<dbReference type="GO" id="GO:0016887">
    <property type="term" value="F:ATP hydrolysis activity"/>
    <property type="evidence" value="ECO:0007669"/>
    <property type="project" value="InterPro"/>
</dbReference>
<dbReference type="GO" id="GO:0012505">
    <property type="term" value="C:endomembrane system"/>
    <property type="evidence" value="ECO:0007669"/>
    <property type="project" value="UniProtKB-ARBA"/>
</dbReference>
<dbReference type="InterPro" id="IPR049337">
    <property type="entry name" value="TOR1A_C"/>
</dbReference>
<evidence type="ECO:0000259" key="3">
    <source>
        <dbReference type="Pfam" id="PF21376"/>
    </source>
</evidence>
<dbReference type="PANTHER" id="PTHR10760">
    <property type="entry name" value="TORSIN"/>
    <property type="match status" value="1"/>
</dbReference>
<dbReference type="SUPFAM" id="SSF52540">
    <property type="entry name" value="P-loop containing nucleoside triphosphate hydrolases"/>
    <property type="match status" value="1"/>
</dbReference>
<dbReference type="GO" id="GO:0005737">
    <property type="term" value="C:cytoplasm"/>
    <property type="evidence" value="ECO:0007669"/>
    <property type="project" value="UniProtKB-ARBA"/>
</dbReference>
<keyword evidence="2" id="KW-0732">Signal</keyword>
<keyword evidence="5" id="KW-1185">Reference proteome</keyword>
<accession>A0A7J7KMJ3</accession>
<proteinExistence type="inferred from homology"/>
<dbReference type="PRINTS" id="PR00300">
    <property type="entry name" value="CLPPROTEASEA"/>
</dbReference>
<dbReference type="Proteomes" id="UP000593567">
    <property type="component" value="Unassembled WGS sequence"/>
</dbReference>